<dbReference type="InterPro" id="IPR029055">
    <property type="entry name" value="Ntn_hydrolases_N"/>
</dbReference>
<accession>A0A1G5BZA6</accession>
<dbReference type="PANTHER" id="PTHR43284:SF1">
    <property type="entry name" value="ASPARAGINE SYNTHETASE"/>
    <property type="match status" value="1"/>
</dbReference>
<evidence type="ECO:0000259" key="4">
    <source>
        <dbReference type="Pfam" id="PF00733"/>
    </source>
</evidence>
<dbReference type="EMBL" id="FMUX01000002">
    <property type="protein sequence ID" value="SCX95559.1"/>
    <property type="molecule type" value="Genomic_DNA"/>
</dbReference>
<dbReference type="GO" id="GO:0006529">
    <property type="term" value="P:asparagine biosynthetic process"/>
    <property type="evidence" value="ECO:0007669"/>
    <property type="project" value="InterPro"/>
</dbReference>
<dbReference type="Gene3D" id="3.40.50.620">
    <property type="entry name" value="HUPs"/>
    <property type="match status" value="1"/>
</dbReference>
<keyword evidence="6" id="KW-1185">Reference proteome</keyword>
<comment type="pathway">
    <text evidence="1">Amino-acid biosynthesis; L-asparagine biosynthesis; L-asparagine from L-aspartate (L-Gln route): step 1/1.</text>
</comment>
<dbReference type="OrthoDB" id="4897717at2"/>
<dbReference type="PANTHER" id="PTHR43284">
    <property type="entry name" value="ASPARAGINE SYNTHETASE (GLUTAMINE-HYDROLYZING)"/>
    <property type="match status" value="1"/>
</dbReference>
<dbReference type="GO" id="GO:0004066">
    <property type="term" value="F:asparagine synthase (glutamine-hydrolyzing) activity"/>
    <property type="evidence" value="ECO:0007669"/>
    <property type="project" value="UniProtKB-EC"/>
</dbReference>
<gene>
    <name evidence="5" type="ORF">SAMN05216233_102282</name>
</gene>
<dbReference type="Pfam" id="PF00733">
    <property type="entry name" value="Asn_synthase"/>
    <property type="match status" value="1"/>
</dbReference>
<evidence type="ECO:0000256" key="3">
    <source>
        <dbReference type="ARBA" id="ARBA00048741"/>
    </source>
</evidence>
<dbReference type="EC" id="6.3.5.4" evidence="2"/>
<name>A0A1G5BZA6_9BACT</name>
<dbReference type="InterPro" id="IPR001962">
    <property type="entry name" value="Asn_synthase"/>
</dbReference>
<organism evidence="5 6">
    <name type="scientific">Desulfoluna spongiiphila</name>
    <dbReference type="NCBI Taxonomy" id="419481"/>
    <lineage>
        <taxon>Bacteria</taxon>
        <taxon>Pseudomonadati</taxon>
        <taxon>Thermodesulfobacteriota</taxon>
        <taxon>Desulfobacteria</taxon>
        <taxon>Desulfobacterales</taxon>
        <taxon>Desulfolunaceae</taxon>
        <taxon>Desulfoluna</taxon>
    </lineage>
</organism>
<dbReference type="Proteomes" id="UP000198870">
    <property type="component" value="Unassembled WGS sequence"/>
</dbReference>
<evidence type="ECO:0000313" key="6">
    <source>
        <dbReference type="Proteomes" id="UP000198870"/>
    </source>
</evidence>
<dbReference type="SUPFAM" id="SSF52402">
    <property type="entry name" value="Adenine nucleotide alpha hydrolases-like"/>
    <property type="match status" value="1"/>
</dbReference>
<dbReference type="Gene3D" id="3.60.20.10">
    <property type="entry name" value="Glutamine Phosphoribosylpyrophosphate, subunit 1, domain 1"/>
    <property type="match status" value="1"/>
</dbReference>
<reference evidence="5 6" key="1">
    <citation type="submission" date="2016-10" db="EMBL/GenBank/DDBJ databases">
        <authorList>
            <person name="de Groot N.N."/>
        </authorList>
    </citation>
    <scope>NUCLEOTIDE SEQUENCE [LARGE SCALE GENOMIC DNA]</scope>
    <source>
        <strain evidence="5 6">AA1</strain>
    </source>
</reference>
<dbReference type="RefSeq" id="WP_092208712.1">
    <property type="nucleotide sequence ID" value="NZ_FMUX01000002.1"/>
</dbReference>
<feature type="domain" description="Asparagine synthetase" evidence="4">
    <location>
        <begin position="176"/>
        <end position="322"/>
    </location>
</feature>
<sequence length="502" mass="57494">MLVLGSTGEFRCSAKWVNESLVLRGPENGFFGYKLDSLSGDNGIYTEWNTNNDILTIFNDRFGMYPIYYTRTSSGVNFSSSIANLLADEDHYQIDSAAVAVFLRMGIFIGDTTPFSEIKALPPGAKLQFDRNGLSIENREISCGKNVTPSIKDAQNIYGELFKSSVLKFREAFPKKIGIPLSGGRDSRHIIFELMASGLKPYSCITMKHQPPKPNEDAKIAKEVCQYFNFKHVILEQDLSILRMEKEKNILTNFCSLDHSWILPLSRYLLEEGYDAIFDGIGGDVLSAGLFLTEHRLNLYNRNKFEELANEILGFEGHLPHMLTNSAYSRFNRDIAVNLLVQELKRYVNTPNPIGQFFFWNRTRRVVALSSWGILGQKTHVFAPYLDHELYNFLTSLPAEYFLDHTFHQNTIAKQYPAYAHLPYETKMQLPQKGGVASNYFQLAEFTRFSLGSLVKPSMCRPSFFYLRLFKSLLSMKYYDQFKGTYQVPIYLSQLAEYYRGI</sequence>
<dbReference type="InterPro" id="IPR051786">
    <property type="entry name" value="ASN_synthetase/amidase"/>
</dbReference>
<proteinExistence type="predicted"/>
<evidence type="ECO:0000256" key="1">
    <source>
        <dbReference type="ARBA" id="ARBA00005187"/>
    </source>
</evidence>
<dbReference type="SUPFAM" id="SSF56235">
    <property type="entry name" value="N-terminal nucleophile aminohydrolases (Ntn hydrolases)"/>
    <property type="match status" value="1"/>
</dbReference>
<protein>
    <recommendedName>
        <fullName evidence="2">asparagine synthase (glutamine-hydrolyzing)</fullName>
        <ecNumber evidence="2">6.3.5.4</ecNumber>
    </recommendedName>
</protein>
<evidence type="ECO:0000256" key="2">
    <source>
        <dbReference type="ARBA" id="ARBA00012737"/>
    </source>
</evidence>
<dbReference type="AlphaFoldDB" id="A0A1G5BZA6"/>
<dbReference type="InterPro" id="IPR014729">
    <property type="entry name" value="Rossmann-like_a/b/a_fold"/>
</dbReference>
<comment type="catalytic activity">
    <reaction evidence="3">
        <text>L-aspartate + L-glutamine + ATP + H2O = L-asparagine + L-glutamate + AMP + diphosphate + H(+)</text>
        <dbReference type="Rhea" id="RHEA:12228"/>
        <dbReference type="ChEBI" id="CHEBI:15377"/>
        <dbReference type="ChEBI" id="CHEBI:15378"/>
        <dbReference type="ChEBI" id="CHEBI:29985"/>
        <dbReference type="ChEBI" id="CHEBI:29991"/>
        <dbReference type="ChEBI" id="CHEBI:30616"/>
        <dbReference type="ChEBI" id="CHEBI:33019"/>
        <dbReference type="ChEBI" id="CHEBI:58048"/>
        <dbReference type="ChEBI" id="CHEBI:58359"/>
        <dbReference type="ChEBI" id="CHEBI:456215"/>
        <dbReference type="EC" id="6.3.5.4"/>
    </reaction>
</comment>
<dbReference type="STRING" id="419481.SAMN05216233_102282"/>
<evidence type="ECO:0000313" key="5">
    <source>
        <dbReference type="EMBL" id="SCX95559.1"/>
    </source>
</evidence>